<keyword evidence="3" id="KW-0408">Iron</keyword>
<dbReference type="Pfam" id="PF00067">
    <property type="entry name" value="p450"/>
    <property type="match status" value="1"/>
</dbReference>
<keyword evidence="2" id="KW-0479">Metal-binding</keyword>
<dbReference type="InterPro" id="IPR050182">
    <property type="entry name" value="Cytochrome_P450_fam2"/>
</dbReference>
<name>A0A914ELB1_9BILA</name>
<dbReference type="GO" id="GO:0016712">
    <property type="term" value="F:oxidoreductase activity, acting on paired donors, with incorporation or reduction of molecular oxygen, reduced flavin or flavoprotein as one donor, and incorporation of one atom of oxygen"/>
    <property type="evidence" value="ECO:0007669"/>
    <property type="project" value="TreeGrafter"/>
</dbReference>
<dbReference type="InterPro" id="IPR036396">
    <property type="entry name" value="Cyt_P450_sf"/>
</dbReference>
<dbReference type="SUPFAM" id="SSF48264">
    <property type="entry name" value="Cytochrome P450"/>
    <property type="match status" value="1"/>
</dbReference>
<proteinExistence type="inferred from homology"/>
<organism evidence="5 6">
    <name type="scientific">Acrobeloides nanus</name>
    <dbReference type="NCBI Taxonomy" id="290746"/>
    <lineage>
        <taxon>Eukaryota</taxon>
        <taxon>Metazoa</taxon>
        <taxon>Ecdysozoa</taxon>
        <taxon>Nematoda</taxon>
        <taxon>Chromadorea</taxon>
        <taxon>Rhabditida</taxon>
        <taxon>Tylenchina</taxon>
        <taxon>Cephalobomorpha</taxon>
        <taxon>Cephaloboidea</taxon>
        <taxon>Cephalobidae</taxon>
        <taxon>Acrobeloides</taxon>
    </lineage>
</organism>
<evidence type="ECO:0000256" key="2">
    <source>
        <dbReference type="ARBA" id="ARBA00022723"/>
    </source>
</evidence>
<evidence type="ECO:0000256" key="3">
    <source>
        <dbReference type="ARBA" id="ARBA00023004"/>
    </source>
</evidence>
<dbReference type="Proteomes" id="UP000887540">
    <property type="component" value="Unplaced"/>
</dbReference>
<dbReference type="PANTHER" id="PTHR24300">
    <property type="entry name" value="CYTOCHROME P450 508A4-RELATED"/>
    <property type="match status" value="1"/>
</dbReference>
<dbReference type="WBParaSite" id="ACRNAN_scaffold8756.g25533.t1">
    <property type="protein sequence ID" value="ACRNAN_scaffold8756.g25533.t1"/>
    <property type="gene ID" value="ACRNAN_scaffold8756.g25533"/>
</dbReference>
<dbReference type="AlphaFoldDB" id="A0A914ELB1"/>
<evidence type="ECO:0000256" key="1">
    <source>
        <dbReference type="ARBA" id="ARBA00010617"/>
    </source>
</evidence>
<keyword evidence="4" id="KW-0503">Monooxygenase</keyword>
<accession>A0A914ELB1</accession>
<dbReference type="GO" id="GO:0006082">
    <property type="term" value="P:organic acid metabolic process"/>
    <property type="evidence" value="ECO:0007669"/>
    <property type="project" value="TreeGrafter"/>
</dbReference>
<keyword evidence="5" id="KW-1185">Reference proteome</keyword>
<protein>
    <submittedName>
        <fullName evidence="6">Cytochrome P450</fullName>
    </submittedName>
</protein>
<comment type="similarity">
    <text evidence="1">Belongs to the cytochrome P450 family.</text>
</comment>
<dbReference type="InterPro" id="IPR001128">
    <property type="entry name" value="Cyt_P450"/>
</dbReference>
<dbReference type="GO" id="GO:0005737">
    <property type="term" value="C:cytoplasm"/>
    <property type="evidence" value="ECO:0007669"/>
    <property type="project" value="TreeGrafter"/>
</dbReference>
<dbReference type="Gene3D" id="1.10.630.10">
    <property type="entry name" value="Cytochrome P450"/>
    <property type="match status" value="1"/>
</dbReference>
<evidence type="ECO:0000256" key="4">
    <source>
        <dbReference type="ARBA" id="ARBA00023033"/>
    </source>
</evidence>
<dbReference type="GO" id="GO:0006805">
    <property type="term" value="P:xenobiotic metabolic process"/>
    <property type="evidence" value="ECO:0007669"/>
    <property type="project" value="TreeGrafter"/>
</dbReference>
<reference evidence="6" key="1">
    <citation type="submission" date="2022-11" db="UniProtKB">
        <authorList>
            <consortium name="WormBaseParasite"/>
        </authorList>
    </citation>
    <scope>IDENTIFICATION</scope>
</reference>
<sequence>MIYHRDKLFKFMDDLIMKHKYEIDFSRDSEPRDYVEAFLPWAIVYLVHNPEVQKKITEELDREIGTDRIVDLSDKNKLHYLNAAINVIFFC</sequence>
<evidence type="ECO:0000313" key="6">
    <source>
        <dbReference type="WBParaSite" id="ACRNAN_scaffold8756.g25533.t1"/>
    </source>
</evidence>
<dbReference type="GO" id="GO:0005506">
    <property type="term" value="F:iron ion binding"/>
    <property type="evidence" value="ECO:0007669"/>
    <property type="project" value="InterPro"/>
</dbReference>
<evidence type="ECO:0000313" key="5">
    <source>
        <dbReference type="Proteomes" id="UP000887540"/>
    </source>
</evidence>
<keyword evidence="4" id="KW-0560">Oxidoreductase</keyword>
<dbReference type="GO" id="GO:0020037">
    <property type="term" value="F:heme binding"/>
    <property type="evidence" value="ECO:0007669"/>
    <property type="project" value="InterPro"/>
</dbReference>
<dbReference type="PANTHER" id="PTHR24300:SF375">
    <property type="entry name" value="CYTOCHROME P450 FAMILY"/>
    <property type="match status" value="1"/>
</dbReference>